<evidence type="ECO:0000313" key="3">
    <source>
        <dbReference type="Proteomes" id="UP001244341"/>
    </source>
</evidence>
<evidence type="ECO:0000313" key="2">
    <source>
        <dbReference type="EMBL" id="WIA19618.1"/>
    </source>
</evidence>
<sequence length="320" mass="34554">MATGSKQSSFADFAAGTDPNITIITADGGRIPAHDQVLRLVSSCMRESPASDTWDLRGLVVNGRPVSRFTVTAVLSEVYSGMGALGWKLGPSPGRYSLAQLYRMLWFADAVGCSSVMSLLAISFSSSVRAELVCSVAASSSGEGAAAAGDTGGAAGSELVTLKLDTIYKIVTKFPKLIGGRVRLRPPARELRCMAREPHAKLCFVKALSTQQEEQLLQQLAQQLEELLFVAFRLHVKELQKAALRFLNISVRHLMRNRNWWADEAIFSQRVLAAAGSASGEELLRRNDMGDIIDPPHPALPPYTPINQGSSTSALLQLLN</sequence>
<evidence type="ECO:0008006" key="4">
    <source>
        <dbReference type="Google" id="ProtNLM"/>
    </source>
</evidence>
<organism evidence="2 3">
    <name type="scientific">Tetradesmus obliquus</name>
    <name type="common">Green alga</name>
    <name type="synonym">Acutodesmus obliquus</name>
    <dbReference type="NCBI Taxonomy" id="3088"/>
    <lineage>
        <taxon>Eukaryota</taxon>
        <taxon>Viridiplantae</taxon>
        <taxon>Chlorophyta</taxon>
        <taxon>core chlorophytes</taxon>
        <taxon>Chlorophyceae</taxon>
        <taxon>CS clade</taxon>
        <taxon>Sphaeropleales</taxon>
        <taxon>Scenedesmaceae</taxon>
        <taxon>Tetradesmus</taxon>
    </lineage>
</organism>
<feature type="region of interest" description="Disordered" evidence="1">
    <location>
        <begin position="288"/>
        <end position="308"/>
    </location>
</feature>
<protein>
    <recommendedName>
        <fullName evidence="4">BTB domain-containing protein</fullName>
    </recommendedName>
</protein>
<proteinExistence type="predicted"/>
<keyword evidence="3" id="KW-1185">Reference proteome</keyword>
<dbReference type="EMBL" id="CP126218">
    <property type="protein sequence ID" value="WIA19618.1"/>
    <property type="molecule type" value="Genomic_DNA"/>
</dbReference>
<name>A0ABY8UDP8_TETOB</name>
<reference evidence="2 3" key="1">
    <citation type="submission" date="2023-05" db="EMBL/GenBank/DDBJ databases">
        <title>A 100% complete, gapless, phased diploid assembly of the Scenedesmus obliquus UTEX 3031 genome.</title>
        <authorList>
            <person name="Biondi T.C."/>
            <person name="Hanschen E.R."/>
            <person name="Kwon T."/>
            <person name="Eng W."/>
            <person name="Kruse C.P.S."/>
            <person name="Koehler S.I."/>
            <person name="Kunde Y."/>
            <person name="Gleasner C.D."/>
            <person name="You Mak K.T."/>
            <person name="Polle J."/>
            <person name="Hovde B.T."/>
            <person name="Starkenburg S.R."/>
        </authorList>
    </citation>
    <scope>NUCLEOTIDE SEQUENCE [LARGE SCALE GENOMIC DNA]</scope>
    <source>
        <strain evidence="2 3">DOE0152z</strain>
    </source>
</reference>
<dbReference type="Proteomes" id="UP001244341">
    <property type="component" value="Chromosome 11b"/>
</dbReference>
<evidence type="ECO:0000256" key="1">
    <source>
        <dbReference type="SAM" id="MobiDB-lite"/>
    </source>
</evidence>
<accession>A0ABY8UDP8</accession>
<gene>
    <name evidence="2" type="ORF">OEZ85_005555</name>
</gene>
<feature type="compositionally biased region" description="Pro residues" evidence="1">
    <location>
        <begin position="295"/>
        <end position="304"/>
    </location>
</feature>